<comment type="caution">
    <text evidence="1">The sequence shown here is derived from an EMBL/GenBank/DDBJ whole genome shotgun (WGS) entry which is preliminary data.</text>
</comment>
<sequence length="155" mass="17688">MKTFRLVGLQLIDHEGEKHNLELNKGLIINKEDTDNHWILEAVIDQQFTNLFELPLKDHQPVQIEALISKPTNDPALFSVQVVSVKAINDKQISVLMKGTLVERKLHFAEMILANLIEQGLTGSDLLTQFKYQLHNKNRSTKPLPADEKENIKNT</sequence>
<accession>A0A0V8JQ50</accession>
<dbReference type="InterPro" id="IPR025573">
    <property type="entry name" value="YwpF"/>
</dbReference>
<name>A0A0V8JQ50_9BACI</name>
<evidence type="ECO:0008006" key="3">
    <source>
        <dbReference type="Google" id="ProtNLM"/>
    </source>
</evidence>
<evidence type="ECO:0000313" key="1">
    <source>
        <dbReference type="EMBL" id="KSU88784.1"/>
    </source>
</evidence>
<dbReference type="Pfam" id="PF14183">
    <property type="entry name" value="YwpF"/>
    <property type="match status" value="1"/>
</dbReference>
<dbReference type="RefSeq" id="WP_025908775.1">
    <property type="nucleotide sequence ID" value="NZ_KQ758634.1"/>
</dbReference>
<reference evidence="1 2" key="1">
    <citation type="submission" date="2015-11" db="EMBL/GenBank/DDBJ databases">
        <title>Bacillus caseinolyticus sp nov.</title>
        <authorList>
            <person name="Dastager S.G."/>
            <person name="Mawlankar R."/>
        </authorList>
    </citation>
    <scope>NUCLEOTIDE SEQUENCE [LARGE SCALE GENOMIC DNA]</scope>
    <source>
        <strain evidence="1 2">SGD-V-76</strain>
    </source>
</reference>
<gene>
    <name evidence="1" type="ORF">AS180_05580</name>
</gene>
<keyword evidence="2" id="KW-1185">Reference proteome</keyword>
<organism evidence="1 2">
    <name type="scientific">Priestia veravalensis</name>
    <dbReference type="NCBI Taxonomy" id="1414648"/>
    <lineage>
        <taxon>Bacteria</taxon>
        <taxon>Bacillati</taxon>
        <taxon>Bacillota</taxon>
        <taxon>Bacilli</taxon>
        <taxon>Bacillales</taxon>
        <taxon>Bacillaceae</taxon>
        <taxon>Priestia</taxon>
    </lineage>
</organism>
<proteinExistence type="predicted"/>
<dbReference type="Proteomes" id="UP000053681">
    <property type="component" value="Unassembled WGS sequence"/>
</dbReference>
<dbReference type="AlphaFoldDB" id="A0A0V8JQ50"/>
<protein>
    <recommendedName>
        <fullName evidence="3">YwpF-like protein</fullName>
    </recommendedName>
</protein>
<dbReference type="EMBL" id="LNQP01000015">
    <property type="protein sequence ID" value="KSU88784.1"/>
    <property type="molecule type" value="Genomic_DNA"/>
</dbReference>
<evidence type="ECO:0000313" key="2">
    <source>
        <dbReference type="Proteomes" id="UP000053681"/>
    </source>
</evidence>